<sequence length="341" mass="38376">MLQYCLLILSLLVFTSLTHASIEIIACPPHLSNSTCGKLTVPLDHANPSTNVTISRFYAITTPTIPLEFKRALVIIPGGPGGALLTHHPAGITSFQLVNELQRPVILFDPRGTGNGSRLNCSLQQKPLSLHLDIDLFDIRRCLSEIGDEVFHYSATAIVNDLELLRIALGFKKWDLFGYSYGGLISQVYGLLYPNSIGSMLLDSPVPMRDKDLYQVRNHEAYARIYAEKHRENPKFSMESFSNQLKSVLWRLRWNRALREDLKIDPRLLYHVYRFTPDSFPEAIASAADDRNYTGLQALAEEFDPRLVPLRNWSIAMAVSTTCNTIVDLFHGTPTQDSSKE</sequence>
<dbReference type="OrthoDB" id="425534at2759"/>
<dbReference type="Gene3D" id="3.40.50.1820">
    <property type="entry name" value="alpha/beta hydrolase"/>
    <property type="match status" value="1"/>
</dbReference>
<protein>
    <submittedName>
        <fullName evidence="5">Tripeptidyl aminopeptidase</fullName>
    </submittedName>
</protein>
<comment type="similarity">
    <text evidence="1">Belongs to the peptidase S33 family.</text>
</comment>
<dbReference type="Pfam" id="PF00561">
    <property type="entry name" value="Abhydrolase_1"/>
    <property type="match status" value="1"/>
</dbReference>
<keyword evidence="5" id="KW-0645">Protease</keyword>
<evidence type="ECO:0000313" key="5">
    <source>
        <dbReference type="EMBL" id="PXF40677.1"/>
    </source>
</evidence>
<keyword evidence="2" id="KW-0378">Hydrolase</keyword>
<dbReference type="Proteomes" id="UP000247409">
    <property type="component" value="Unassembled WGS sequence"/>
</dbReference>
<dbReference type="EMBL" id="NBIV01000269">
    <property type="protein sequence ID" value="PXF40677.1"/>
    <property type="molecule type" value="Genomic_DNA"/>
</dbReference>
<organism evidence="5 6">
    <name type="scientific">Gracilariopsis chorda</name>
    <dbReference type="NCBI Taxonomy" id="448386"/>
    <lineage>
        <taxon>Eukaryota</taxon>
        <taxon>Rhodophyta</taxon>
        <taxon>Florideophyceae</taxon>
        <taxon>Rhodymeniophycidae</taxon>
        <taxon>Gracilariales</taxon>
        <taxon>Gracilariaceae</taxon>
        <taxon>Gracilariopsis</taxon>
    </lineage>
</organism>
<name>A0A2V3IF31_9FLOR</name>
<evidence type="ECO:0000256" key="3">
    <source>
        <dbReference type="SAM" id="SignalP"/>
    </source>
</evidence>
<reference evidence="5 6" key="1">
    <citation type="journal article" date="2018" name="Mol. Biol. Evol.">
        <title>Analysis of the draft genome of the red seaweed Gracilariopsis chorda provides insights into genome size evolution in Rhodophyta.</title>
        <authorList>
            <person name="Lee J."/>
            <person name="Yang E.C."/>
            <person name="Graf L."/>
            <person name="Yang J.H."/>
            <person name="Qiu H."/>
            <person name="Zel Zion U."/>
            <person name="Chan C.X."/>
            <person name="Stephens T.G."/>
            <person name="Weber A.P.M."/>
            <person name="Boo G.H."/>
            <person name="Boo S.M."/>
            <person name="Kim K.M."/>
            <person name="Shin Y."/>
            <person name="Jung M."/>
            <person name="Lee S.J."/>
            <person name="Yim H.S."/>
            <person name="Lee J.H."/>
            <person name="Bhattacharya D."/>
            <person name="Yoon H.S."/>
        </authorList>
    </citation>
    <scope>NUCLEOTIDE SEQUENCE [LARGE SCALE GENOMIC DNA]</scope>
    <source>
        <strain evidence="5 6">SKKU-2015</strain>
        <tissue evidence="5">Whole body</tissue>
    </source>
</reference>
<evidence type="ECO:0000259" key="4">
    <source>
        <dbReference type="Pfam" id="PF00561"/>
    </source>
</evidence>
<dbReference type="InterPro" id="IPR000073">
    <property type="entry name" value="AB_hydrolase_1"/>
</dbReference>
<dbReference type="GO" id="GO:0004177">
    <property type="term" value="F:aminopeptidase activity"/>
    <property type="evidence" value="ECO:0007669"/>
    <property type="project" value="UniProtKB-KW"/>
</dbReference>
<dbReference type="PANTHER" id="PTHR43248">
    <property type="entry name" value="2-SUCCINYL-6-HYDROXY-2,4-CYCLOHEXADIENE-1-CARBOXYLATE SYNTHASE"/>
    <property type="match status" value="1"/>
</dbReference>
<dbReference type="InterPro" id="IPR002410">
    <property type="entry name" value="Peptidase_S33"/>
</dbReference>
<evidence type="ECO:0000313" key="6">
    <source>
        <dbReference type="Proteomes" id="UP000247409"/>
    </source>
</evidence>
<gene>
    <name evidence="5" type="ORF">BWQ96_09610</name>
</gene>
<keyword evidence="5" id="KW-0031">Aminopeptidase</keyword>
<keyword evidence="6" id="KW-1185">Reference proteome</keyword>
<evidence type="ECO:0000256" key="1">
    <source>
        <dbReference type="ARBA" id="ARBA00010088"/>
    </source>
</evidence>
<dbReference type="InterPro" id="IPR051601">
    <property type="entry name" value="Serine_prot/Carboxylest_S33"/>
</dbReference>
<comment type="caution">
    <text evidence="5">The sequence shown here is derived from an EMBL/GenBank/DDBJ whole genome shotgun (WGS) entry which is preliminary data.</text>
</comment>
<dbReference type="SUPFAM" id="SSF53474">
    <property type="entry name" value="alpha/beta-Hydrolases"/>
    <property type="match status" value="1"/>
</dbReference>
<dbReference type="AlphaFoldDB" id="A0A2V3IF31"/>
<dbReference type="GO" id="GO:0006508">
    <property type="term" value="P:proteolysis"/>
    <property type="evidence" value="ECO:0007669"/>
    <property type="project" value="InterPro"/>
</dbReference>
<dbReference type="PANTHER" id="PTHR43248:SF25">
    <property type="entry name" value="AB HYDROLASE-1 DOMAIN-CONTAINING PROTEIN-RELATED"/>
    <property type="match status" value="1"/>
</dbReference>
<proteinExistence type="inferred from homology"/>
<keyword evidence="3" id="KW-0732">Signal</keyword>
<dbReference type="InterPro" id="IPR029058">
    <property type="entry name" value="AB_hydrolase_fold"/>
</dbReference>
<feature type="chain" id="PRO_5016010512" evidence="3">
    <location>
        <begin position="21"/>
        <end position="341"/>
    </location>
</feature>
<dbReference type="PRINTS" id="PR00793">
    <property type="entry name" value="PROAMNOPTASE"/>
</dbReference>
<feature type="signal peptide" evidence="3">
    <location>
        <begin position="1"/>
        <end position="20"/>
    </location>
</feature>
<evidence type="ECO:0000256" key="2">
    <source>
        <dbReference type="ARBA" id="ARBA00022801"/>
    </source>
</evidence>
<feature type="domain" description="AB hydrolase-1" evidence="4">
    <location>
        <begin position="72"/>
        <end position="245"/>
    </location>
</feature>
<accession>A0A2V3IF31</accession>